<name>A0A382NDU8_9ZZZZ</name>
<dbReference type="EMBL" id="UINC01099541">
    <property type="protein sequence ID" value="SVC58890.1"/>
    <property type="molecule type" value="Genomic_DNA"/>
</dbReference>
<protein>
    <submittedName>
        <fullName evidence="1">Uncharacterized protein</fullName>
    </submittedName>
</protein>
<feature type="non-terminal residue" evidence="1">
    <location>
        <position position="1"/>
    </location>
</feature>
<evidence type="ECO:0000313" key="1">
    <source>
        <dbReference type="EMBL" id="SVC58890.1"/>
    </source>
</evidence>
<proteinExistence type="predicted"/>
<accession>A0A382NDU8</accession>
<gene>
    <name evidence="1" type="ORF">METZ01_LOCUS311744</name>
</gene>
<reference evidence="1" key="1">
    <citation type="submission" date="2018-05" db="EMBL/GenBank/DDBJ databases">
        <authorList>
            <person name="Lanie J.A."/>
            <person name="Ng W.-L."/>
            <person name="Kazmierczak K.M."/>
            <person name="Andrzejewski T.M."/>
            <person name="Davidsen T.M."/>
            <person name="Wayne K.J."/>
            <person name="Tettelin H."/>
            <person name="Glass J.I."/>
            <person name="Rusch D."/>
            <person name="Podicherti R."/>
            <person name="Tsui H.-C.T."/>
            <person name="Winkler M.E."/>
        </authorList>
    </citation>
    <scope>NUCLEOTIDE SEQUENCE</scope>
</reference>
<organism evidence="1">
    <name type="scientific">marine metagenome</name>
    <dbReference type="NCBI Taxonomy" id="408172"/>
    <lineage>
        <taxon>unclassified sequences</taxon>
        <taxon>metagenomes</taxon>
        <taxon>ecological metagenomes</taxon>
    </lineage>
</organism>
<dbReference type="AlphaFoldDB" id="A0A382NDU8"/>
<sequence>YMIKNIIILVLLLMVLSECGGNGTQAKPTLGGIGKVLNCMFEPDDEWCIAERARQKEHLQ</sequence>